<keyword evidence="3" id="KW-0418">Kinase</keyword>
<evidence type="ECO:0000313" key="7">
    <source>
        <dbReference type="EMBL" id="MYL81992.1"/>
    </source>
</evidence>
<dbReference type="PANTHER" id="PTHR12227">
    <property type="entry name" value="GLYCERATE KINASE"/>
    <property type="match status" value="1"/>
</dbReference>
<protein>
    <submittedName>
        <fullName evidence="7">DUF4147 domain-containing protein</fullName>
    </submittedName>
</protein>
<dbReference type="Gene3D" id="3.40.50.10180">
    <property type="entry name" value="Glycerate kinase, MOFRL-like N-terminal domain"/>
    <property type="match status" value="1"/>
</dbReference>
<evidence type="ECO:0000256" key="1">
    <source>
        <dbReference type="ARBA" id="ARBA00022679"/>
    </source>
</evidence>
<dbReference type="GO" id="GO:0005737">
    <property type="term" value="C:cytoplasm"/>
    <property type="evidence" value="ECO:0007669"/>
    <property type="project" value="TreeGrafter"/>
</dbReference>
<dbReference type="OrthoDB" id="9766552at2"/>
<evidence type="ECO:0000259" key="6">
    <source>
        <dbReference type="Pfam" id="PF13660"/>
    </source>
</evidence>
<keyword evidence="4" id="KW-0067">ATP-binding</keyword>
<dbReference type="Pfam" id="PF13660">
    <property type="entry name" value="DUF4147"/>
    <property type="match status" value="1"/>
</dbReference>
<keyword evidence="1" id="KW-0808">Transferase</keyword>
<keyword evidence="2" id="KW-0547">Nucleotide-binding</keyword>
<dbReference type="EMBL" id="WVUD01000002">
    <property type="protein sequence ID" value="MYL81992.1"/>
    <property type="molecule type" value="Genomic_DNA"/>
</dbReference>
<keyword evidence="8" id="KW-1185">Reference proteome</keyword>
<dbReference type="GO" id="GO:0005524">
    <property type="term" value="F:ATP binding"/>
    <property type="evidence" value="ECO:0007669"/>
    <property type="project" value="UniProtKB-KW"/>
</dbReference>
<accession>A0A7C9MMQ3</accession>
<dbReference type="Proteomes" id="UP000482487">
    <property type="component" value="Unassembled WGS sequence"/>
</dbReference>
<dbReference type="RefSeq" id="WP_160958365.1">
    <property type="nucleotide sequence ID" value="NZ_WVUD01000002.1"/>
</dbReference>
<dbReference type="FunFam" id="3.40.50.10180:FF:000001">
    <property type="entry name" value="Glycerate kinase"/>
    <property type="match status" value="1"/>
</dbReference>
<gene>
    <name evidence="7" type="ORF">GTA51_02415</name>
</gene>
<organism evidence="7 8">
    <name type="scientific">Solidesulfovibrio aerotolerans</name>
    <dbReference type="NCBI Taxonomy" id="295255"/>
    <lineage>
        <taxon>Bacteria</taxon>
        <taxon>Pseudomonadati</taxon>
        <taxon>Thermodesulfobacteriota</taxon>
        <taxon>Desulfovibrionia</taxon>
        <taxon>Desulfovibrionales</taxon>
        <taxon>Desulfovibrionaceae</taxon>
        <taxon>Solidesulfovibrio</taxon>
    </lineage>
</organism>
<evidence type="ECO:0000256" key="3">
    <source>
        <dbReference type="ARBA" id="ARBA00022777"/>
    </source>
</evidence>
<dbReference type="Gene3D" id="3.40.1480.10">
    <property type="entry name" value="MOFRL domain"/>
    <property type="match status" value="1"/>
</dbReference>
<dbReference type="InterPro" id="IPR007835">
    <property type="entry name" value="MOFRL"/>
</dbReference>
<dbReference type="PANTHER" id="PTHR12227:SF0">
    <property type="entry name" value="GLYCERATE KINASE"/>
    <property type="match status" value="1"/>
</dbReference>
<feature type="domain" description="MOFRL-associated" evidence="6">
    <location>
        <begin position="8"/>
        <end position="252"/>
    </location>
</feature>
<sequence length="452" mass="47047">MPETLRDAETIFRAGLTRVDPLAMMERVLTLTGDSLRVSTETECHVYDLSRYQRIFVLGMGKASARMALGLERVLGERITGGVVAVKEGYLETLSRIRLLQAAHPVPDARGVAAAQEVLALAREARQGDLVIVLVSGGGSAILAAPLEAPGRHLTLADKQATTRALLACGATIHEINCVRKKLSAVKGGRLAAAIAPADCLGLLLSDVVGDDLDVIASGPTVPDSTCAADALAVLDRYGVRDTIAPEALAVLMDVAAGRVPETPKAGDPVFAHTRTMLIGTNFQALLAARDKAASLGYATLILTSHLTGEAREMASLFLGMAKDIAEYAVPLPRPACVIAGGETTVTLRGPGKGGRNQEMALAFLAGLAGEARNAEEAVFLAASTDGSDGPTDATGAFASLPILRRGAALGLDVRAFLGANDAYHYFEAVGQLLKTGPTNTNVCDIKVLLVP</sequence>
<dbReference type="InterPro" id="IPR037035">
    <property type="entry name" value="GK-like_C_sf"/>
</dbReference>
<comment type="caution">
    <text evidence="7">The sequence shown here is derived from an EMBL/GenBank/DDBJ whole genome shotgun (WGS) entry which is preliminary data.</text>
</comment>
<evidence type="ECO:0000256" key="4">
    <source>
        <dbReference type="ARBA" id="ARBA00022840"/>
    </source>
</evidence>
<dbReference type="InterPro" id="IPR025286">
    <property type="entry name" value="MOFRL_assoc_dom"/>
</dbReference>
<dbReference type="GO" id="GO:0008887">
    <property type="term" value="F:glycerate kinase activity"/>
    <property type="evidence" value="ECO:0007669"/>
    <property type="project" value="InterPro"/>
</dbReference>
<dbReference type="AlphaFoldDB" id="A0A7C9MMQ3"/>
<evidence type="ECO:0000313" key="8">
    <source>
        <dbReference type="Proteomes" id="UP000482487"/>
    </source>
</evidence>
<evidence type="ECO:0000259" key="5">
    <source>
        <dbReference type="Pfam" id="PF05161"/>
    </source>
</evidence>
<evidence type="ECO:0000256" key="2">
    <source>
        <dbReference type="ARBA" id="ARBA00022741"/>
    </source>
</evidence>
<dbReference type="InterPro" id="IPR038614">
    <property type="entry name" value="GK_N_sf"/>
</dbReference>
<dbReference type="SUPFAM" id="SSF82544">
    <property type="entry name" value="GckA/TtuD-like"/>
    <property type="match status" value="1"/>
</dbReference>
<proteinExistence type="predicted"/>
<name>A0A7C9MMQ3_9BACT</name>
<dbReference type="InterPro" id="IPR039760">
    <property type="entry name" value="MOFRL_protein"/>
</dbReference>
<dbReference type="Pfam" id="PF05161">
    <property type="entry name" value="MOFRL"/>
    <property type="match status" value="1"/>
</dbReference>
<reference evidence="7 8" key="1">
    <citation type="submission" date="2020-01" db="EMBL/GenBank/DDBJ databases">
        <title>Genome sequence of Desulfovibrio aerotolerans DSM 16695(T).</title>
        <authorList>
            <person name="Karnachuk O."/>
            <person name="Avakyan M."/>
            <person name="Mardanov A."/>
            <person name="Kadnikov V."/>
            <person name="Ravin N."/>
        </authorList>
    </citation>
    <scope>NUCLEOTIDE SEQUENCE [LARGE SCALE GENOMIC DNA]</scope>
    <source>
        <strain evidence="7 8">DSM 16695</strain>
    </source>
</reference>
<feature type="domain" description="MOFRL" evidence="5">
    <location>
        <begin position="336"/>
        <end position="445"/>
    </location>
</feature>